<reference evidence="4 5" key="1">
    <citation type="journal article" date="2013" name="Genome Announc.">
        <title>Genome Sequence of the Pyrene- and Fluoranthene-Degrading Bacterium Cycloclasticus sp. Strain PY97M.</title>
        <authorList>
            <person name="Cui Z."/>
            <person name="Xu G."/>
            <person name="Li Q."/>
            <person name="Gao W."/>
            <person name="Zheng L."/>
        </authorList>
    </citation>
    <scope>NUCLEOTIDE SEQUENCE [LARGE SCALE GENOMIC DNA]</scope>
    <source>
        <strain evidence="4 5">PY97M</strain>
    </source>
</reference>
<feature type="domain" description="LapB rubredoxin metal binding" evidence="3">
    <location>
        <begin position="349"/>
        <end position="376"/>
    </location>
</feature>
<evidence type="ECO:0000313" key="4">
    <source>
        <dbReference type="EMBL" id="EPD14125.1"/>
    </source>
</evidence>
<comment type="function">
    <text evidence="2">Modulates cellular lipopolysaccharide (LPS) levels by regulating LpxC, which is involved in lipid A biosynthesis. May act by modulating the proteolytic activity of FtsH towards LpxC. May also coordinate assembly of proteins involved in LPS synthesis at the plasma membrane.</text>
</comment>
<evidence type="ECO:0000256" key="2">
    <source>
        <dbReference type="HAMAP-Rule" id="MF_00994"/>
    </source>
</evidence>
<keyword evidence="2" id="KW-0802">TPR repeat</keyword>
<keyword evidence="2" id="KW-0472">Membrane</keyword>
<organism evidence="4 5">
    <name type="scientific">Cycloclasticus pugetii</name>
    <dbReference type="NCBI Taxonomy" id="34068"/>
    <lineage>
        <taxon>Bacteria</taxon>
        <taxon>Pseudomonadati</taxon>
        <taxon>Pseudomonadota</taxon>
        <taxon>Gammaproteobacteria</taxon>
        <taxon>Thiotrichales</taxon>
        <taxon>Piscirickettsiaceae</taxon>
        <taxon>Cycloclasticus</taxon>
    </lineage>
</organism>
<keyword evidence="2" id="KW-0677">Repeat</keyword>
<keyword evidence="2" id="KW-1003">Cell membrane</keyword>
<dbReference type="GO" id="GO:0046890">
    <property type="term" value="P:regulation of lipid biosynthetic process"/>
    <property type="evidence" value="ECO:0007669"/>
    <property type="project" value="UniProtKB-UniRule"/>
</dbReference>
<keyword evidence="2" id="KW-1133">Transmembrane helix</keyword>
<sequence>MFEFAIMLLPVAAASGWYVAFRHYNAKLKKPSNEYEGFFKGINYLLNEQPDKAIDVFIDLLEVDDETIETHLALGTLFRQRGEVEKSIRLHQNLIARPQISLDTRANILNELGLDYMRAGLLDRAENIFLELEKMELHEVNAVRQLLSIFQQEKEWLKAIDYATRLESIEFKKQPLLLSHLHCEAALLYRFEEDADIIKNHLRKALKIDPLCVRVNIISAEIEVAKGEYKQALKLLLKIMDQDRKFVPVFIDLILNCYDRLGQSKQKFDFLSELQESNESTIVVSRFLDVLLEHKGLEEASAFMHKKLRQHPSKSYLKLYAGITRPDKNTELEFLKSIIKQFDNDVQNFQCKQCGFTSVDLNWCCPSCQDWGVIEPIEI</sequence>
<feature type="topological domain" description="Cytoplasmic" evidence="2">
    <location>
        <begin position="21"/>
        <end position="379"/>
    </location>
</feature>
<dbReference type="SUPFAM" id="SSF81901">
    <property type="entry name" value="HCP-like"/>
    <property type="match status" value="1"/>
</dbReference>
<dbReference type="RefSeq" id="WP_016389682.1">
    <property type="nucleotide sequence ID" value="NZ_KE646805.1"/>
</dbReference>
<dbReference type="Pfam" id="PF13176">
    <property type="entry name" value="TPR_7"/>
    <property type="match status" value="1"/>
</dbReference>
<name>A0AB33Z4C2_9GAMM</name>
<accession>A0AB33Z4C2</accession>
<comment type="similarity">
    <text evidence="2">Belongs to the LapB family.</text>
</comment>
<evidence type="ECO:0000259" key="3">
    <source>
        <dbReference type="Pfam" id="PF18073"/>
    </source>
</evidence>
<dbReference type="HAMAP" id="MF_00994">
    <property type="entry name" value="LPS_assembly_LapB"/>
    <property type="match status" value="1"/>
</dbReference>
<dbReference type="Proteomes" id="UP000015462">
    <property type="component" value="Unassembled WGS sequence"/>
</dbReference>
<dbReference type="InterPro" id="IPR041166">
    <property type="entry name" value="Rubredoxin_2"/>
</dbReference>
<feature type="binding site" evidence="2">
    <location>
        <position position="351"/>
    </location>
    <ligand>
        <name>Fe cation</name>
        <dbReference type="ChEBI" id="CHEBI:24875"/>
    </ligand>
</feature>
<dbReference type="InterPro" id="IPR019734">
    <property type="entry name" value="TPR_rpt"/>
</dbReference>
<dbReference type="InterPro" id="IPR030865">
    <property type="entry name" value="LapB"/>
</dbReference>
<dbReference type="Pfam" id="PF18073">
    <property type="entry name" value="Zn_ribbon_LapB"/>
    <property type="match status" value="1"/>
</dbReference>
<dbReference type="AlphaFoldDB" id="A0AB33Z4C2"/>
<feature type="binding site" evidence="2">
    <location>
        <position position="354"/>
    </location>
    <ligand>
        <name>Fe cation</name>
        <dbReference type="ChEBI" id="CHEBI:24875"/>
    </ligand>
</feature>
<dbReference type="Gene3D" id="1.25.40.10">
    <property type="entry name" value="Tetratricopeptide repeat domain"/>
    <property type="match status" value="2"/>
</dbReference>
<dbReference type="GO" id="GO:0005506">
    <property type="term" value="F:iron ion binding"/>
    <property type="evidence" value="ECO:0007669"/>
    <property type="project" value="UniProtKB-UniRule"/>
</dbReference>
<dbReference type="GO" id="GO:0009898">
    <property type="term" value="C:cytoplasmic side of plasma membrane"/>
    <property type="evidence" value="ECO:0007669"/>
    <property type="project" value="UniProtKB-UniRule"/>
</dbReference>
<keyword evidence="2" id="KW-0408">Iron</keyword>
<protein>
    <recommendedName>
        <fullName evidence="2">Lipopolysaccharide assembly protein B</fullName>
    </recommendedName>
</protein>
<dbReference type="EMBL" id="ASHL01000001">
    <property type="protein sequence ID" value="EPD14125.1"/>
    <property type="molecule type" value="Genomic_DNA"/>
</dbReference>
<gene>
    <name evidence="2" type="primary">lapB</name>
    <name evidence="4" type="ORF">L196_01460</name>
</gene>
<proteinExistence type="inferred from homology"/>
<evidence type="ECO:0000256" key="1">
    <source>
        <dbReference type="ARBA" id="ARBA00022723"/>
    </source>
</evidence>
<dbReference type="GO" id="GO:0008653">
    <property type="term" value="P:lipopolysaccharide metabolic process"/>
    <property type="evidence" value="ECO:0007669"/>
    <property type="project" value="InterPro"/>
</dbReference>
<keyword evidence="1 2" id="KW-0479">Metal-binding</keyword>
<keyword evidence="2" id="KW-0997">Cell inner membrane</keyword>
<feature type="binding site" evidence="2">
    <location>
        <position position="368"/>
    </location>
    <ligand>
        <name>Fe cation</name>
        <dbReference type="ChEBI" id="CHEBI:24875"/>
    </ligand>
</feature>
<comment type="subcellular location">
    <subcellularLocation>
        <location evidence="2">Cell inner membrane</location>
        <topology evidence="2">Single-pass membrane protein</topology>
        <orientation evidence="2">Cytoplasmic side</orientation>
    </subcellularLocation>
</comment>
<comment type="caution">
    <text evidence="4">The sequence shown here is derived from an EMBL/GenBank/DDBJ whole genome shotgun (WGS) entry which is preliminary data.</text>
</comment>
<keyword evidence="5" id="KW-1185">Reference proteome</keyword>
<feature type="binding site" evidence="2">
    <location>
        <position position="365"/>
    </location>
    <ligand>
        <name>Fe cation</name>
        <dbReference type="ChEBI" id="CHEBI:24875"/>
    </ligand>
</feature>
<evidence type="ECO:0000313" key="5">
    <source>
        <dbReference type="Proteomes" id="UP000015462"/>
    </source>
</evidence>
<keyword evidence="2" id="KW-0812">Transmembrane</keyword>
<dbReference type="NCBIfam" id="NF008757">
    <property type="entry name" value="PRK11788.1-5"/>
    <property type="match status" value="1"/>
</dbReference>
<dbReference type="InterPro" id="IPR011990">
    <property type="entry name" value="TPR-like_helical_dom_sf"/>
</dbReference>